<keyword evidence="1" id="KW-0812">Transmembrane</keyword>
<reference evidence="3" key="2">
    <citation type="submission" date="2020-06" db="EMBL/GenBank/DDBJ databases">
        <title>Helianthus annuus Genome sequencing and assembly Release 2.</title>
        <authorList>
            <person name="Gouzy J."/>
            <person name="Langlade N."/>
            <person name="Munos S."/>
        </authorList>
    </citation>
    <scope>NUCLEOTIDE SEQUENCE</scope>
    <source>
        <tissue evidence="3">Leaves</tissue>
    </source>
</reference>
<comment type="caution">
    <text evidence="3">The sequence shown here is derived from an EMBL/GenBank/DDBJ whole genome shotgun (WGS) entry which is preliminary data.</text>
</comment>
<dbReference type="Pfam" id="PF13499">
    <property type="entry name" value="EF-hand_7"/>
    <property type="match status" value="1"/>
</dbReference>
<feature type="domain" description="EF-hand" evidence="2">
    <location>
        <begin position="77"/>
        <end position="107"/>
    </location>
</feature>
<sequence length="160" mass="18955">MMCEPSVQKRRLSYVKHERLVVNILKHLQEHTAEQVLTKDGSVNLPVIERLDSRSFSYLSSIYTFLCFLFICILLLFRKLFTMIDQDGDSYISFPELKAILQDIKFSRLTWNKEKTLEEIMKEFDKDDYRRVTKDEFVEILKKMARRDQKCSGQTTISIG</sequence>
<dbReference type="GO" id="GO:0005509">
    <property type="term" value="F:calcium ion binding"/>
    <property type="evidence" value="ECO:0007669"/>
    <property type="project" value="InterPro"/>
</dbReference>
<dbReference type="AlphaFoldDB" id="A0A9K3GVA2"/>
<dbReference type="CDD" id="cd00051">
    <property type="entry name" value="EFh"/>
    <property type="match status" value="1"/>
</dbReference>
<gene>
    <name evidence="3" type="ORF">HanXRQr2_Chr17g0815331</name>
</gene>
<dbReference type="PROSITE" id="PS50222">
    <property type="entry name" value="EF_HAND_2"/>
    <property type="match status" value="2"/>
</dbReference>
<evidence type="ECO:0000259" key="2">
    <source>
        <dbReference type="PROSITE" id="PS50222"/>
    </source>
</evidence>
<dbReference type="SUPFAM" id="SSF47473">
    <property type="entry name" value="EF-hand"/>
    <property type="match status" value="1"/>
</dbReference>
<dbReference type="InterPro" id="IPR002048">
    <property type="entry name" value="EF_hand_dom"/>
</dbReference>
<dbReference type="SMART" id="SM00054">
    <property type="entry name" value="EFh"/>
    <property type="match status" value="2"/>
</dbReference>
<feature type="domain" description="EF-hand" evidence="2">
    <location>
        <begin position="112"/>
        <end position="147"/>
    </location>
</feature>
<dbReference type="Proteomes" id="UP000215914">
    <property type="component" value="Unassembled WGS sequence"/>
</dbReference>
<evidence type="ECO:0000313" key="4">
    <source>
        <dbReference type="Proteomes" id="UP000215914"/>
    </source>
</evidence>
<dbReference type="EMBL" id="MNCJ02000332">
    <property type="protein sequence ID" value="KAF5756491.1"/>
    <property type="molecule type" value="Genomic_DNA"/>
</dbReference>
<keyword evidence="1" id="KW-0472">Membrane</keyword>
<evidence type="ECO:0000256" key="1">
    <source>
        <dbReference type="SAM" id="Phobius"/>
    </source>
</evidence>
<dbReference type="Gramene" id="mRNA:HanXRQr2_Chr17g0815331">
    <property type="protein sequence ID" value="mRNA:HanXRQr2_Chr17g0815331"/>
    <property type="gene ID" value="HanXRQr2_Chr17g0815331"/>
</dbReference>
<feature type="transmembrane region" description="Helical" evidence="1">
    <location>
        <begin position="56"/>
        <end position="77"/>
    </location>
</feature>
<evidence type="ECO:0000313" key="3">
    <source>
        <dbReference type="EMBL" id="KAF5756491.1"/>
    </source>
</evidence>
<accession>A0A9K3GVA2</accession>
<proteinExistence type="predicted"/>
<dbReference type="InterPro" id="IPR011992">
    <property type="entry name" value="EF-hand-dom_pair"/>
</dbReference>
<protein>
    <submittedName>
        <fullName evidence="3">EF-hand domain-containing protein</fullName>
    </submittedName>
</protein>
<keyword evidence="4" id="KW-1185">Reference proteome</keyword>
<keyword evidence="1" id="KW-1133">Transmembrane helix</keyword>
<organism evidence="3 4">
    <name type="scientific">Helianthus annuus</name>
    <name type="common">Common sunflower</name>
    <dbReference type="NCBI Taxonomy" id="4232"/>
    <lineage>
        <taxon>Eukaryota</taxon>
        <taxon>Viridiplantae</taxon>
        <taxon>Streptophyta</taxon>
        <taxon>Embryophyta</taxon>
        <taxon>Tracheophyta</taxon>
        <taxon>Spermatophyta</taxon>
        <taxon>Magnoliopsida</taxon>
        <taxon>eudicotyledons</taxon>
        <taxon>Gunneridae</taxon>
        <taxon>Pentapetalae</taxon>
        <taxon>asterids</taxon>
        <taxon>campanulids</taxon>
        <taxon>Asterales</taxon>
        <taxon>Asteraceae</taxon>
        <taxon>Asteroideae</taxon>
        <taxon>Heliantheae alliance</taxon>
        <taxon>Heliantheae</taxon>
        <taxon>Helianthus</taxon>
    </lineage>
</organism>
<name>A0A9K3GVA2_HELAN</name>
<reference evidence="3" key="1">
    <citation type="journal article" date="2017" name="Nature">
        <title>The sunflower genome provides insights into oil metabolism, flowering and Asterid evolution.</title>
        <authorList>
            <person name="Badouin H."/>
            <person name="Gouzy J."/>
            <person name="Grassa C.J."/>
            <person name="Murat F."/>
            <person name="Staton S.E."/>
            <person name="Cottret L."/>
            <person name="Lelandais-Briere C."/>
            <person name="Owens G.L."/>
            <person name="Carrere S."/>
            <person name="Mayjonade B."/>
            <person name="Legrand L."/>
            <person name="Gill N."/>
            <person name="Kane N.C."/>
            <person name="Bowers J.E."/>
            <person name="Hubner S."/>
            <person name="Bellec A."/>
            <person name="Berard A."/>
            <person name="Berges H."/>
            <person name="Blanchet N."/>
            <person name="Boniface M.C."/>
            <person name="Brunel D."/>
            <person name="Catrice O."/>
            <person name="Chaidir N."/>
            <person name="Claudel C."/>
            <person name="Donnadieu C."/>
            <person name="Faraut T."/>
            <person name="Fievet G."/>
            <person name="Helmstetter N."/>
            <person name="King M."/>
            <person name="Knapp S.J."/>
            <person name="Lai Z."/>
            <person name="Le Paslier M.C."/>
            <person name="Lippi Y."/>
            <person name="Lorenzon L."/>
            <person name="Mandel J.R."/>
            <person name="Marage G."/>
            <person name="Marchand G."/>
            <person name="Marquand E."/>
            <person name="Bret-Mestries E."/>
            <person name="Morien E."/>
            <person name="Nambeesan S."/>
            <person name="Nguyen T."/>
            <person name="Pegot-Espagnet P."/>
            <person name="Pouilly N."/>
            <person name="Raftis F."/>
            <person name="Sallet E."/>
            <person name="Schiex T."/>
            <person name="Thomas J."/>
            <person name="Vandecasteele C."/>
            <person name="Vares D."/>
            <person name="Vear F."/>
            <person name="Vautrin S."/>
            <person name="Crespi M."/>
            <person name="Mangin B."/>
            <person name="Burke J.M."/>
            <person name="Salse J."/>
            <person name="Munos S."/>
            <person name="Vincourt P."/>
            <person name="Rieseberg L.H."/>
            <person name="Langlade N.B."/>
        </authorList>
    </citation>
    <scope>NUCLEOTIDE SEQUENCE</scope>
    <source>
        <tissue evidence="3">Leaves</tissue>
    </source>
</reference>
<dbReference type="Gene3D" id="1.10.238.10">
    <property type="entry name" value="EF-hand"/>
    <property type="match status" value="1"/>
</dbReference>